<dbReference type="EMBL" id="SMKZ01000047">
    <property type="protein sequence ID" value="TDE00692.1"/>
    <property type="molecule type" value="Genomic_DNA"/>
</dbReference>
<dbReference type="Gene3D" id="3.40.190.10">
    <property type="entry name" value="Periplasmic binding protein-like II"/>
    <property type="match status" value="2"/>
</dbReference>
<feature type="domain" description="SsuA/THI5-like" evidence="2">
    <location>
        <begin position="100"/>
        <end position="282"/>
    </location>
</feature>
<evidence type="ECO:0000313" key="4">
    <source>
        <dbReference type="Proteomes" id="UP000294739"/>
    </source>
</evidence>
<dbReference type="SUPFAM" id="SSF53850">
    <property type="entry name" value="Periplasmic binding protein-like II"/>
    <property type="match status" value="1"/>
</dbReference>
<dbReference type="AlphaFoldDB" id="A0A4R5CK91"/>
<evidence type="ECO:0000256" key="1">
    <source>
        <dbReference type="SAM" id="SignalP"/>
    </source>
</evidence>
<keyword evidence="1" id="KW-0732">Signal</keyword>
<sequence length="364" mass="38135">MRARASHGHRAPARRAAAGAVTVVLAVPACAAFDDSGSEDAAGGASEAAATVSGPDDIDLSGTTVRITVPPAEALLTTMYYMLDRLEGWGAELDVITITSTTGTQAILAGQADWVSAPSDELILGAASGADLVAVGSPRSTLDYVLAATTDIETPDDLVDRTMGMSGPAGFDALLSRIALDRNDIEAEDVDFVQIGGSGERAAALLAGRIDASTIILSDWLVLSNQTDDVHAVLTMSDVLDDFTKEALFAKRDYVEDNPDVALAVACANLEANAWFHDDPDAWVDLAVENVPNISEEELHELHATVTDMNMFPTQWQDLLPEGGMQALADAMLDNGDIAQDVDGEALVMRDFLEQAAGMGCGAS</sequence>
<protein>
    <submittedName>
        <fullName evidence="3">ABC transporter substrate-binding protein</fullName>
    </submittedName>
</protein>
<feature type="signal peptide" evidence="1">
    <location>
        <begin position="1"/>
        <end position="31"/>
    </location>
</feature>
<evidence type="ECO:0000259" key="2">
    <source>
        <dbReference type="Pfam" id="PF09084"/>
    </source>
</evidence>
<dbReference type="Proteomes" id="UP000294739">
    <property type="component" value="Unassembled WGS sequence"/>
</dbReference>
<dbReference type="Pfam" id="PF09084">
    <property type="entry name" value="NMT1"/>
    <property type="match status" value="1"/>
</dbReference>
<gene>
    <name evidence="3" type="ORF">E1269_24845</name>
</gene>
<dbReference type="PANTHER" id="PTHR30024">
    <property type="entry name" value="ALIPHATIC SULFONATES-BINDING PROTEIN-RELATED"/>
    <property type="match status" value="1"/>
</dbReference>
<dbReference type="InParanoid" id="A0A4R5CK91"/>
<organism evidence="3 4">
    <name type="scientific">Jiangella asiatica</name>
    <dbReference type="NCBI Taxonomy" id="2530372"/>
    <lineage>
        <taxon>Bacteria</taxon>
        <taxon>Bacillati</taxon>
        <taxon>Actinomycetota</taxon>
        <taxon>Actinomycetes</taxon>
        <taxon>Jiangellales</taxon>
        <taxon>Jiangellaceae</taxon>
        <taxon>Jiangella</taxon>
    </lineage>
</organism>
<proteinExistence type="predicted"/>
<comment type="caution">
    <text evidence="3">The sequence shown here is derived from an EMBL/GenBank/DDBJ whole genome shotgun (WGS) entry which is preliminary data.</text>
</comment>
<evidence type="ECO:0000313" key="3">
    <source>
        <dbReference type="EMBL" id="TDE00692.1"/>
    </source>
</evidence>
<keyword evidence="4" id="KW-1185">Reference proteome</keyword>
<reference evidence="3 4" key="1">
    <citation type="submission" date="2019-03" db="EMBL/GenBank/DDBJ databases">
        <title>Draft genome sequences of novel Actinobacteria.</title>
        <authorList>
            <person name="Sahin N."/>
            <person name="Ay H."/>
            <person name="Saygin H."/>
        </authorList>
    </citation>
    <scope>NUCLEOTIDE SEQUENCE [LARGE SCALE GENOMIC DNA]</scope>
    <source>
        <strain evidence="3 4">5K138</strain>
    </source>
</reference>
<accession>A0A4R5CK91</accession>
<dbReference type="OrthoDB" id="8892982at2"/>
<dbReference type="InterPro" id="IPR015168">
    <property type="entry name" value="SsuA/THI5"/>
</dbReference>
<feature type="chain" id="PRO_5020547148" evidence="1">
    <location>
        <begin position="32"/>
        <end position="364"/>
    </location>
</feature>
<name>A0A4R5CK91_9ACTN</name>
<dbReference type="RefSeq" id="WP_131899628.1">
    <property type="nucleotide sequence ID" value="NZ_SMKZ01000047.1"/>
</dbReference>